<evidence type="ECO:0000313" key="2">
    <source>
        <dbReference type="EMBL" id="TFB13460.1"/>
    </source>
</evidence>
<evidence type="ECO:0000256" key="1">
    <source>
        <dbReference type="SAM" id="Phobius"/>
    </source>
</evidence>
<comment type="caution">
    <text evidence="2">The sequence shown here is derived from an EMBL/GenBank/DDBJ whole genome shotgun (WGS) entry which is preliminary data.</text>
</comment>
<dbReference type="AlphaFoldDB" id="A0A4Y8IF59"/>
<sequence length="89" mass="10726">MQLIKDYFPLFFFLTGGFIFLYLVLTKYTEEAHQKELKKNKWMKKDYYNYENAIFYRIMSNSYLIAKTFLIIGSLIPIAIGLLILWSMF</sequence>
<dbReference type="RefSeq" id="WP_134341471.1">
    <property type="nucleotide sequence ID" value="NZ_SOPW01000025.1"/>
</dbReference>
<accession>A0A4Y8IF59</accession>
<name>A0A4Y8IF59_9BACI</name>
<reference evidence="2 3" key="1">
    <citation type="submission" date="2019-03" db="EMBL/GenBank/DDBJ databases">
        <authorList>
            <person name="He R.-H."/>
        </authorList>
    </citation>
    <scope>NUCLEOTIDE SEQUENCE [LARGE SCALE GENOMIC DNA]</scope>
    <source>
        <strain evidence="3">SH 714</strain>
    </source>
</reference>
<gene>
    <name evidence="2" type="ORF">E3U55_15920</name>
</gene>
<dbReference type="Proteomes" id="UP000297975">
    <property type="component" value="Unassembled WGS sequence"/>
</dbReference>
<organism evidence="2 3">
    <name type="scientific">Filobacillus milosensis</name>
    <dbReference type="NCBI Taxonomy" id="94137"/>
    <lineage>
        <taxon>Bacteria</taxon>
        <taxon>Bacillati</taxon>
        <taxon>Bacillota</taxon>
        <taxon>Bacilli</taxon>
        <taxon>Bacillales</taxon>
        <taxon>Bacillaceae</taxon>
        <taxon>Filobacillus</taxon>
    </lineage>
</organism>
<keyword evidence="1" id="KW-0472">Membrane</keyword>
<dbReference type="EMBL" id="SOPW01000025">
    <property type="protein sequence ID" value="TFB13460.1"/>
    <property type="molecule type" value="Genomic_DNA"/>
</dbReference>
<evidence type="ECO:0000313" key="3">
    <source>
        <dbReference type="Proteomes" id="UP000297975"/>
    </source>
</evidence>
<proteinExistence type="predicted"/>
<feature type="transmembrane region" description="Helical" evidence="1">
    <location>
        <begin position="6"/>
        <end position="25"/>
    </location>
</feature>
<keyword evidence="3" id="KW-1185">Reference proteome</keyword>
<keyword evidence="1" id="KW-0812">Transmembrane</keyword>
<dbReference type="OrthoDB" id="9959704at2"/>
<keyword evidence="1" id="KW-1133">Transmembrane helix</keyword>
<feature type="transmembrane region" description="Helical" evidence="1">
    <location>
        <begin position="64"/>
        <end position="86"/>
    </location>
</feature>
<protein>
    <recommendedName>
        <fullName evidence="4">DUF3784 domain-containing protein</fullName>
    </recommendedName>
</protein>
<evidence type="ECO:0008006" key="4">
    <source>
        <dbReference type="Google" id="ProtNLM"/>
    </source>
</evidence>